<keyword evidence="1" id="KW-1185">Reference proteome</keyword>
<name>A0A1I7WXR0_HETBA</name>
<protein>
    <submittedName>
        <fullName evidence="2">SCP domain-containing protein</fullName>
    </submittedName>
</protein>
<dbReference type="AlphaFoldDB" id="A0A1I7WXR0"/>
<accession>A0A1I7WXR0</accession>
<dbReference type="Proteomes" id="UP000095283">
    <property type="component" value="Unplaced"/>
</dbReference>
<proteinExistence type="predicted"/>
<evidence type="ECO:0000313" key="1">
    <source>
        <dbReference type="Proteomes" id="UP000095283"/>
    </source>
</evidence>
<sequence length="97" mass="11699">MEIRRRHERDSQNSWQLIKQQSRDDCMRWGKFVSSENGYHLNYPNIAFMGRPRTANNSNAKTKKVPLCIWWDMKVFCFMNPFNQLGSAKMDRQIHYL</sequence>
<reference evidence="2" key="1">
    <citation type="submission" date="2016-11" db="UniProtKB">
        <authorList>
            <consortium name="WormBaseParasite"/>
        </authorList>
    </citation>
    <scope>IDENTIFICATION</scope>
</reference>
<organism evidence="1 2">
    <name type="scientific">Heterorhabditis bacteriophora</name>
    <name type="common">Entomopathogenic nematode worm</name>
    <dbReference type="NCBI Taxonomy" id="37862"/>
    <lineage>
        <taxon>Eukaryota</taxon>
        <taxon>Metazoa</taxon>
        <taxon>Ecdysozoa</taxon>
        <taxon>Nematoda</taxon>
        <taxon>Chromadorea</taxon>
        <taxon>Rhabditida</taxon>
        <taxon>Rhabditina</taxon>
        <taxon>Rhabditomorpha</taxon>
        <taxon>Strongyloidea</taxon>
        <taxon>Heterorhabditidae</taxon>
        <taxon>Heterorhabditis</taxon>
    </lineage>
</organism>
<evidence type="ECO:0000313" key="2">
    <source>
        <dbReference type="WBParaSite" id="Hba_10023"/>
    </source>
</evidence>
<dbReference type="WBParaSite" id="Hba_10023">
    <property type="protein sequence ID" value="Hba_10023"/>
    <property type="gene ID" value="Hba_10023"/>
</dbReference>